<feature type="region of interest" description="Disordered" evidence="1">
    <location>
        <begin position="39"/>
        <end position="79"/>
    </location>
</feature>
<sequence>MKVEIKFEANLEETQDLEMVRKICQVIGANPVTVKTTDVKKSVPAQDVKKPVPAPAPVPKKTEEPEPMPMDANSSLGSDPAVSIQDIRTLLASKVDNHRETIRAKLTELGAKNVTGLDVRNYDAFYEFLKDLA</sequence>
<evidence type="ECO:0000256" key="1">
    <source>
        <dbReference type="SAM" id="MobiDB-lite"/>
    </source>
</evidence>
<accession>A0A8S5P295</accession>
<evidence type="ECO:0000313" key="2">
    <source>
        <dbReference type="EMBL" id="DAE00765.1"/>
    </source>
</evidence>
<proteinExistence type="predicted"/>
<dbReference type="EMBL" id="BK015310">
    <property type="protein sequence ID" value="DAE00765.1"/>
    <property type="molecule type" value="Genomic_DNA"/>
</dbReference>
<protein>
    <submittedName>
        <fullName evidence="2">Uncharacterized protein</fullName>
    </submittedName>
</protein>
<reference evidence="2" key="1">
    <citation type="journal article" date="2021" name="Proc. Natl. Acad. Sci. U.S.A.">
        <title>A Catalog of Tens of Thousands of Viruses from Human Metagenomes Reveals Hidden Associations with Chronic Diseases.</title>
        <authorList>
            <person name="Tisza M.J."/>
            <person name="Buck C.B."/>
        </authorList>
    </citation>
    <scope>NUCLEOTIDE SEQUENCE</scope>
    <source>
        <strain evidence="2">CtXZQ9</strain>
    </source>
</reference>
<name>A0A8S5P295_9CAUD</name>
<organism evidence="2">
    <name type="scientific">Siphoviridae sp. ctXZQ9</name>
    <dbReference type="NCBI Taxonomy" id="2825545"/>
    <lineage>
        <taxon>Viruses</taxon>
        <taxon>Duplodnaviria</taxon>
        <taxon>Heunggongvirae</taxon>
        <taxon>Uroviricota</taxon>
        <taxon>Caudoviricetes</taxon>
    </lineage>
</organism>